<dbReference type="Pfam" id="PF01966">
    <property type="entry name" value="HD"/>
    <property type="match status" value="1"/>
</dbReference>
<sequence length="216" mass="24533">MNWKETIQAIEKSVKDKFSREATGHDWHHIDRVRKNALIIAEKEGGDLIITELAALLHDIDDHKFNGGDWEAGTRKAKQILEEHQVPEQASIHICQIIGKVSFKGANVLSVPDSIEGKSVQDADRLDAIGAIGIARAFAYGGNKNRMIYDPTEEIVLHESREDYFNAGSHTINHFYEKLLLLKDTMNTPTGKQMAASRHAFMEQFLKQFYDEWDTK</sequence>
<accession>A0ABP3Y2A8</accession>
<dbReference type="RefSeq" id="WP_343787501.1">
    <property type="nucleotide sequence ID" value="NZ_BAAAFH010000011.1"/>
</dbReference>
<gene>
    <name evidence="2" type="ORF">GCM10009118_21290</name>
</gene>
<proteinExistence type="predicted"/>
<comment type="caution">
    <text evidence="2">The sequence shown here is derived from an EMBL/GenBank/DDBJ whole genome shotgun (WGS) entry which is preliminary data.</text>
</comment>
<dbReference type="InterPro" id="IPR003607">
    <property type="entry name" value="HD/PDEase_dom"/>
</dbReference>
<dbReference type="SUPFAM" id="SSF109604">
    <property type="entry name" value="HD-domain/PDEase-like"/>
    <property type="match status" value="1"/>
</dbReference>
<protein>
    <submittedName>
        <fullName evidence="2">HD domain-containing protein</fullName>
    </submittedName>
</protein>
<feature type="domain" description="HD/PDEase" evidence="1">
    <location>
        <begin position="22"/>
        <end position="138"/>
    </location>
</feature>
<dbReference type="InterPro" id="IPR006674">
    <property type="entry name" value="HD_domain"/>
</dbReference>
<dbReference type="CDD" id="cd00077">
    <property type="entry name" value="HDc"/>
    <property type="match status" value="1"/>
</dbReference>
<keyword evidence="3" id="KW-1185">Reference proteome</keyword>
<dbReference type="Gene3D" id="1.20.58.1910">
    <property type="match status" value="1"/>
</dbReference>
<evidence type="ECO:0000313" key="3">
    <source>
        <dbReference type="Proteomes" id="UP001501126"/>
    </source>
</evidence>
<evidence type="ECO:0000313" key="2">
    <source>
        <dbReference type="EMBL" id="GAA0875720.1"/>
    </source>
</evidence>
<organism evidence="2 3">
    <name type="scientific">Wandonia haliotis</name>
    <dbReference type="NCBI Taxonomy" id="574963"/>
    <lineage>
        <taxon>Bacteria</taxon>
        <taxon>Pseudomonadati</taxon>
        <taxon>Bacteroidota</taxon>
        <taxon>Flavobacteriia</taxon>
        <taxon>Flavobacteriales</taxon>
        <taxon>Crocinitomicaceae</taxon>
        <taxon>Wandonia</taxon>
    </lineage>
</organism>
<dbReference type="PANTHER" id="PTHR33594:SF1">
    <property type="entry name" value="HD_PDEASE DOMAIN-CONTAINING PROTEIN"/>
    <property type="match status" value="1"/>
</dbReference>
<dbReference type="SMART" id="SM00471">
    <property type="entry name" value="HDc"/>
    <property type="match status" value="1"/>
</dbReference>
<dbReference type="EMBL" id="BAAAFH010000011">
    <property type="protein sequence ID" value="GAA0875720.1"/>
    <property type="molecule type" value="Genomic_DNA"/>
</dbReference>
<name>A0ABP3Y2A8_9FLAO</name>
<evidence type="ECO:0000259" key="1">
    <source>
        <dbReference type="SMART" id="SM00471"/>
    </source>
</evidence>
<reference evidence="3" key="1">
    <citation type="journal article" date="2019" name="Int. J. Syst. Evol. Microbiol.">
        <title>The Global Catalogue of Microorganisms (GCM) 10K type strain sequencing project: providing services to taxonomists for standard genome sequencing and annotation.</title>
        <authorList>
            <consortium name="The Broad Institute Genomics Platform"/>
            <consortium name="The Broad Institute Genome Sequencing Center for Infectious Disease"/>
            <person name="Wu L."/>
            <person name="Ma J."/>
        </authorList>
    </citation>
    <scope>NUCLEOTIDE SEQUENCE [LARGE SCALE GENOMIC DNA]</scope>
    <source>
        <strain evidence="3">JCM 16083</strain>
    </source>
</reference>
<dbReference type="Gene3D" id="1.10.472.50">
    <property type="entry name" value="HD-domain/PDEase-like"/>
    <property type="match status" value="1"/>
</dbReference>
<dbReference type="PANTHER" id="PTHR33594">
    <property type="entry name" value="SUPERFAMILY HYDROLASE, PUTATIVE (AFU_ORTHOLOGUE AFUA_1G03035)-RELATED"/>
    <property type="match status" value="1"/>
</dbReference>
<dbReference type="Proteomes" id="UP001501126">
    <property type="component" value="Unassembled WGS sequence"/>
</dbReference>